<dbReference type="Proteomes" id="UP000284465">
    <property type="component" value="Unassembled WGS sequence"/>
</dbReference>
<organism evidence="1 2">
    <name type="scientific">Roseburia intestinalis</name>
    <dbReference type="NCBI Taxonomy" id="166486"/>
    <lineage>
        <taxon>Bacteria</taxon>
        <taxon>Bacillati</taxon>
        <taxon>Bacillota</taxon>
        <taxon>Clostridia</taxon>
        <taxon>Lachnospirales</taxon>
        <taxon>Lachnospiraceae</taxon>
        <taxon>Roseburia</taxon>
    </lineage>
</organism>
<name>A0A413SG17_9FIRM</name>
<comment type="caution">
    <text evidence="1">The sequence shown here is derived from an EMBL/GenBank/DDBJ whole genome shotgun (WGS) entry which is preliminary data.</text>
</comment>
<sequence>MRKKPFTNKELFNEIVRILKESNKLPDILDYALSDSLNENMINSYEFDSLFKLDWGGNEGIHLDVAITGCFDGESKVISLGTFKTLLETDEAMHQMAALEADFVIILNRFVEKNLDDFTWSGYDLIPLDSNGKRCKNRCGYEIHDKTKIMERVKGMFQGTCEKVCVLNNATKEKTYYVLNEYKEVTESEACKCQKN</sequence>
<gene>
    <name evidence="1" type="ORF">DW927_12325</name>
</gene>
<accession>A0A413SG17</accession>
<protein>
    <submittedName>
        <fullName evidence="1">Uncharacterized protein</fullName>
    </submittedName>
</protein>
<dbReference type="EMBL" id="QSFP01000013">
    <property type="protein sequence ID" value="RHA66316.1"/>
    <property type="molecule type" value="Genomic_DNA"/>
</dbReference>
<evidence type="ECO:0000313" key="2">
    <source>
        <dbReference type="Proteomes" id="UP000284465"/>
    </source>
</evidence>
<proteinExistence type="predicted"/>
<reference evidence="1 2" key="1">
    <citation type="submission" date="2018-08" db="EMBL/GenBank/DDBJ databases">
        <title>A genome reference for cultivated species of the human gut microbiota.</title>
        <authorList>
            <person name="Zou Y."/>
            <person name="Xue W."/>
            <person name="Luo G."/>
        </authorList>
    </citation>
    <scope>NUCLEOTIDE SEQUENCE [LARGE SCALE GENOMIC DNA]</scope>
    <source>
        <strain evidence="1 2">AM43-11</strain>
    </source>
</reference>
<dbReference type="AlphaFoldDB" id="A0A413SG17"/>
<evidence type="ECO:0000313" key="1">
    <source>
        <dbReference type="EMBL" id="RHA66316.1"/>
    </source>
</evidence>